<sequence>MPHKQMLLFTQFRSLTVAENKEDETSLQRANRYGYTLTPYNVLCNDRPLLICLMKGLMVFTKLMILHYWILVCERLAGRSQQTQRYIDDRQ</sequence>
<keyword evidence="1" id="KW-1133">Transmembrane helix</keyword>
<keyword evidence="1" id="KW-0472">Membrane</keyword>
<accession>A0AAV7AT58</accession>
<organism evidence="2 3">
    <name type="scientific">Engystomops pustulosus</name>
    <name type="common">Tungara frog</name>
    <name type="synonym">Physalaemus pustulosus</name>
    <dbReference type="NCBI Taxonomy" id="76066"/>
    <lineage>
        <taxon>Eukaryota</taxon>
        <taxon>Metazoa</taxon>
        <taxon>Chordata</taxon>
        <taxon>Craniata</taxon>
        <taxon>Vertebrata</taxon>
        <taxon>Euteleostomi</taxon>
        <taxon>Amphibia</taxon>
        <taxon>Batrachia</taxon>
        <taxon>Anura</taxon>
        <taxon>Neobatrachia</taxon>
        <taxon>Hyloidea</taxon>
        <taxon>Leptodactylidae</taxon>
        <taxon>Leiuperinae</taxon>
        <taxon>Engystomops</taxon>
    </lineage>
</organism>
<comment type="caution">
    <text evidence="2">The sequence shown here is derived from an EMBL/GenBank/DDBJ whole genome shotgun (WGS) entry which is preliminary data.</text>
</comment>
<evidence type="ECO:0000313" key="3">
    <source>
        <dbReference type="Proteomes" id="UP000824782"/>
    </source>
</evidence>
<keyword evidence="1" id="KW-0812">Transmembrane</keyword>
<keyword evidence="3" id="KW-1185">Reference proteome</keyword>
<feature type="transmembrane region" description="Helical" evidence="1">
    <location>
        <begin position="48"/>
        <end position="71"/>
    </location>
</feature>
<dbReference type="Proteomes" id="UP000824782">
    <property type="component" value="Unassembled WGS sequence"/>
</dbReference>
<name>A0AAV7AT58_ENGPU</name>
<reference evidence="2" key="1">
    <citation type="thesis" date="2020" institute="ProQuest LLC" country="789 East Eisenhower Parkway, Ann Arbor, MI, USA">
        <title>Comparative Genomics and Chromosome Evolution.</title>
        <authorList>
            <person name="Mudd A.B."/>
        </authorList>
    </citation>
    <scope>NUCLEOTIDE SEQUENCE</scope>
    <source>
        <strain evidence="2">237g6f4</strain>
        <tissue evidence="2">Blood</tissue>
    </source>
</reference>
<dbReference type="AlphaFoldDB" id="A0AAV7AT58"/>
<evidence type="ECO:0000313" key="2">
    <source>
        <dbReference type="EMBL" id="KAG8561983.1"/>
    </source>
</evidence>
<protein>
    <submittedName>
        <fullName evidence="2">Uncharacterized protein</fullName>
    </submittedName>
</protein>
<proteinExistence type="predicted"/>
<evidence type="ECO:0000256" key="1">
    <source>
        <dbReference type="SAM" id="Phobius"/>
    </source>
</evidence>
<gene>
    <name evidence="2" type="ORF">GDO81_015553</name>
</gene>
<dbReference type="EMBL" id="WNYA01000007">
    <property type="protein sequence ID" value="KAG8561983.1"/>
    <property type="molecule type" value="Genomic_DNA"/>
</dbReference>